<keyword evidence="2" id="KW-1185">Reference proteome</keyword>
<dbReference type="EMBL" id="JAGSOV010000009">
    <property type="protein sequence ID" value="MCO1653973.1"/>
    <property type="molecule type" value="Genomic_DNA"/>
</dbReference>
<dbReference type="Proteomes" id="UP001165283">
    <property type="component" value="Unassembled WGS sequence"/>
</dbReference>
<evidence type="ECO:0000313" key="2">
    <source>
        <dbReference type="Proteomes" id="UP001165283"/>
    </source>
</evidence>
<proteinExistence type="predicted"/>
<sequence length="206" mass="22987">MSDDQLPAQDRLALFALMAAAREVTNAELKQFAGVELTGAPRRRLNELKLVDTRKDGRSFRHVLTDRGWRRCQDELAAPRPPRAGSYGGVLFALLDGLRRYTERSGPRLGEIFQPDVEAMIRGAYRALADADAAPVRLSALRARLTDVEDKAVDAELTRMADLPGVHLREEANQQLLTDDDRRAALRLGGLDRHNLQIEAQRIEAP</sequence>
<accession>A0ABT0ZTF4</accession>
<evidence type="ECO:0000313" key="1">
    <source>
        <dbReference type="EMBL" id="MCO1653973.1"/>
    </source>
</evidence>
<comment type="caution">
    <text evidence="1">The sequence shown here is derived from an EMBL/GenBank/DDBJ whole genome shotgun (WGS) entry which is preliminary data.</text>
</comment>
<name>A0ABT0ZTF4_9PSEU</name>
<organism evidence="1 2">
    <name type="scientific">Pseudonocardia humida</name>
    <dbReference type="NCBI Taxonomy" id="2800819"/>
    <lineage>
        <taxon>Bacteria</taxon>
        <taxon>Bacillati</taxon>
        <taxon>Actinomycetota</taxon>
        <taxon>Actinomycetes</taxon>
        <taxon>Pseudonocardiales</taxon>
        <taxon>Pseudonocardiaceae</taxon>
        <taxon>Pseudonocardia</taxon>
    </lineage>
</organism>
<reference evidence="1" key="1">
    <citation type="submission" date="2021-04" db="EMBL/GenBank/DDBJ databases">
        <title>Pseudonocardia sp. nov., isolated from sandy soil of mangrove forest.</title>
        <authorList>
            <person name="Zan Z."/>
            <person name="Huang R."/>
            <person name="Liu W."/>
        </authorList>
    </citation>
    <scope>NUCLEOTIDE SEQUENCE</scope>
    <source>
        <strain evidence="1">S2-4</strain>
    </source>
</reference>
<protein>
    <recommendedName>
        <fullName evidence="3">MarR family transcriptional regulator</fullName>
    </recommendedName>
</protein>
<gene>
    <name evidence="1" type="ORF">KDL28_02780</name>
</gene>
<dbReference type="RefSeq" id="WP_252435587.1">
    <property type="nucleotide sequence ID" value="NZ_JAGSOV010000009.1"/>
</dbReference>
<evidence type="ECO:0008006" key="3">
    <source>
        <dbReference type="Google" id="ProtNLM"/>
    </source>
</evidence>